<organism evidence="5 6">
    <name type="scientific">Hymenobacter negativus</name>
    <dbReference type="NCBI Taxonomy" id="2795026"/>
    <lineage>
        <taxon>Bacteria</taxon>
        <taxon>Pseudomonadati</taxon>
        <taxon>Bacteroidota</taxon>
        <taxon>Cytophagia</taxon>
        <taxon>Cytophagales</taxon>
        <taxon>Hymenobacteraceae</taxon>
        <taxon>Hymenobacter</taxon>
    </lineage>
</organism>
<dbReference type="InterPro" id="IPR037923">
    <property type="entry name" value="HTH-like"/>
</dbReference>
<feature type="domain" description="HTH araC/xylS-type" evidence="4">
    <location>
        <begin position="183"/>
        <end position="281"/>
    </location>
</feature>
<dbReference type="InterPro" id="IPR018060">
    <property type="entry name" value="HTH_AraC"/>
</dbReference>
<evidence type="ECO:0000256" key="1">
    <source>
        <dbReference type="ARBA" id="ARBA00023015"/>
    </source>
</evidence>
<evidence type="ECO:0000256" key="2">
    <source>
        <dbReference type="ARBA" id="ARBA00023125"/>
    </source>
</evidence>
<dbReference type="InterPro" id="IPR009057">
    <property type="entry name" value="Homeodomain-like_sf"/>
</dbReference>
<dbReference type="RefSeq" id="WP_208174444.1">
    <property type="nucleotide sequence ID" value="NZ_JAGETZ010000003.1"/>
</dbReference>
<dbReference type="SUPFAM" id="SSF46689">
    <property type="entry name" value="Homeodomain-like"/>
    <property type="match status" value="1"/>
</dbReference>
<dbReference type="InterPro" id="IPR020449">
    <property type="entry name" value="Tscrpt_reg_AraC-type_HTH"/>
</dbReference>
<dbReference type="Proteomes" id="UP000664369">
    <property type="component" value="Unassembled WGS sequence"/>
</dbReference>
<name>A0ABS3QC40_9BACT</name>
<dbReference type="Pfam" id="PF02311">
    <property type="entry name" value="AraC_binding"/>
    <property type="match status" value="1"/>
</dbReference>
<dbReference type="Pfam" id="PF12833">
    <property type="entry name" value="HTH_18"/>
    <property type="match status" value="1"/>
</dbReference>
<dbReference type="PANTHER" id="PTHR43280">
    <property type="entry name" value="ARAC-FAMILY TRANSCRIPTIONAL REGULATOR"/>
    <property type="match status" value="1"/>
</dbReference>
<evidence type="ECO:0000313" key="5">
    <source>
        <dbReference type="EMBL" id="MBO2008805.1"/>
    </source>
</evidence>
<keyword evidence="1" id="KW-0805">Transcription regulation</keyword>
<keyword evidence="6" id="KW-1185">Reference proteome</keyword>
<evidence type="ECO:0000313" key="6">
    <source>
        <dbReference type="Proteomes" id="UP000664369"/>
    </source>
</evidence>
<accession>A0ABS3QC40</accession>
<protein>
    <submittedName>
        <fullName evidence="5">Helix-turn-helix domain-containing protein</fullName>
    </submittedName>
</protein>
<sequence>MKATAPPSYPLSPLARAGVLVRPLAQRPAPSEHPHGTAHRDAHYLLVLLQAGELRLTLDFEELTLSGPSLLLISPGQVHRLREAVAAQGWGVSFEPGLVDEQARDVLEQHLRRPVALVGQATFEARAHTLLALLADCQTEATAPIGPALQAMLAALLQLVTALLVPAMTSSGANVSRAEALVQGFRRLLRQHFTEWKQPARYAAALAVTPSHLNDTVKALSGHSISTHLQQRIILEAKRLLYYSDQPVKQIGYALGYDEPVYFGKLFKKVTGLTPQQFRRTIRE</sequence>
<gene>
    <name evidence="5" type="ORF">J4E00_07055</name>
</gene>
<dbReference type="EMBL" id="JAGETZ010000003">
    <property type="protein sequence ID" value="MBO2008805.1"/>
    <property type="molecule type" value="Genomic_DNA"/>
</dbReference>
<dbReference type="SUPFAM" id="SSF51215">
    <property type="entry name" value="Regulatory protein AraC"/>
    <property type="match status" value="1"/>
</dbReference>
<proteinExistence type="predicted"/>
<evidence type="ECO:0000256" key="3">
    <source>
        <dbReference type="ARBA" id="ARBA00023163"/>
    </source>
</evidence>
<dbReference type="InterPro" id="IPR003313">
    <property type="entry name" value="AraC-bd"/>
</dbReference>
<comment type="caution">
    <text evidence="5">The sequence shown here is derived from an EMBL/GenBank/DDBJ whole genome shotgun (WGS) entry which is preliminary data.</text>
</comment>
<keyword evidence="3" id="KW-0804">Transcription</keyword>
<dbReference type="PANTHER" id="PTHR43280:SF32">
    <property type="entry name" value="TRANSCRIPTIONAL REGULATORY PROTEIN"/>
    <property type="match status" value="1"/>
</dbReference>
<keyword evidence="2" id="KW-0238">DNA-binding</keyword>
<dbReference type="Gene3D" id="1.10.10.60">
    <property type="entry name" value="Homeodomain-like"/>
    <property type="match status" value="1"/>
</dbReference>
<evidence type="ECO:0000259" key="4">
    <source>
        <dbReference type="PROSITE" id="PS01124"/>
    </source>
</evidence>
<dbReference type="PRINTS" id="PR00032">
    <property type="entry name" value="HTHARAC"/>
</dbReference>
<dbReference type="SMART" id="SM00342">
    <property type="entry name" value="HTH_ARAC"/>
    <property type="match status" value="1"/>
</dbReference>
<reference evidence="5 6" key="1">
    <citation type="submission" date="2021-03" db="EMBL/GenBank/DDBJ databases">
        <authorList>
            <person name="Kim M.K."/>
        </authorList>
    </citation>
    <scope>NUCLEOTIDE SEQUENCE [LARGE SCALE GENOMIC DNA]</scope>
    <source>
        <strain evidence="5 6">BT442</strain>
    </source>
</reference>
<dbReference type="PROSITE" id="PS01124">
    <property type="entry name" value="HTH_ARAC_FAMILY_2"/>
    <property type="match status" value="1"/>
</dbReference>